<gene>
    <name evidence="2" type="ORF">BLX24_09545</name>
</gene>
<organism evidence="2 3">
    <name type="scientific">Arsenicibacter rosenii</name>
    <dbReference type="NCBI Taxonomy" id="1750698"/>
    <lineage>
        <taxon>Bacteria</taxon>
        <taxon>Pseudomonadati</taxon>
        <taxon>Bacteroidota</taxon>
        <taxon>Cytophagia</taxon>
        <taxon>Cytophagales</taxon>
        <taxon>Spirosomataceae</taxon>
        <taxon>Arsenicibacter</taxon>
    </lineage>
</organism>
<name>A0A1S2VP06_9BACT</name>
<feature type="transmembrane region" description="Helical" evidence="1">
    <location>
        <begin position="171"/>
        <end position="190"/>
    </location>
</feature>
<evidence type="ECO:0000313" key="2">
    <source>
        <dbReference type="EMBL" id="OIN59518.1"/>
    </source>
</evidence>
<keyword evidence="1" id="KW-0812">Transmembrane</keyword>
<reference evidence="2 3" key="1">
    <citation type="submission" date="2016-10" db="EMBL/GenBank/DDBJ databases">
        <title>Arsenicibacter rosenii gen. nov., sp. nov., an efficient arsenic-methylating bacterium isolated from an arsenic-contaminated paddy soil.</title>
        <authorList>
            <person name="Huang K."/>
        </authorList>
    </citation>
    <scope>NUCLEOTIDE SEQUENCE [LARGE SCALE GENOMIC DNA]</scope>
    <source>
        <strain evidence="2 3">SM-1</strain>
    </source>
</reference>
<dbReference type="EMBL" id="MORL01000004">
    <property type="protein sequence ID" value="OIN59518.1"/>
    <property type="molecule type" value="Genomic_DNA"/>
</dbReference>
<sequence length="191" mass="20265">MGMLMTACNHRPYATLQRTPAAVAHSRAPQPQPVAAAPVTIQTESMSVETMPAPAAEMTPQTVEAALARYEAVASADNNLSVSEKQKLDKRMGRIKQLLATTSFTETSAKASTHKTTAMERMMVKKINKKIQQKMYPEKAQKAQLNTGVLTGGAVLVILGLLLLLLTSGTAATLGLVSLIVGAVLLLIGLL</sequence>
<keyword evidence="3" id="KW-1185">Reference proteome</keyword>
<dbReference type="Proteomes" id="UP000181790">
    <property type="component" value="Unassembled WGS sequence"/>
</dbReference>
<accession>A0A1S2VP06</accession>
<keyword evidence="1" id="KW-1133">Transmembrane helix</keyword>
<keyword evidence="1" id="KW-0472">Membrane</keyword>
<feature type="transmembrane region" description="Helical" evidence="1">
    <location>
        <begin position="143"/>
        <end position="165"/>
    </location>
</feature>
<protein>
    <recommendedName>
        <fullName evidence="4">DUF2335 domain-containing protein</fullName>
    </recommendedName>
</protein>
<evidence type="ECO:0008006" key="4">
    <source>
        <dbReference type="Google" id="ProtNLM"/>
    </source>
</evidence>
<comment type="caution">
    <text evidence="2">The sequence shown here is derived from an EMBL/GenBank/DDBJ whole genome shotgun (WGS) entry which is preliminary data.</text>
</comment>
<evidence type="ECO:0000256" key="1">
    <source>
        <dbReference type="SAM" id="Phobius"/>
    </source>
</evidence>
<evidence type="ECO:0000313" key="3">
    <source>
        <dbReference type="Proteomes" id="UP000181790"/>
    </source>
</evidence>
<dbReference type="AlphaFoldDB" id="A0A1S2VP06"/>
<proteinExistence type="predicted"/>